<comment type="caution">
    <text evidence="2">The sequence shown here is derived from an EMBL/GenBank/DDBJ whole genome shotgun (WGS) entry which is preliminary data.</text>
</comment>
<protein>
    <recommendedName>
        <fullName evidence="4">DUF2946 domain-containing protein</fullName>
    </recommendedName>
</protein>
<feature type="signal peptide" evidence="1">
    <location>
        <begin position="1"/>
        <end position="25"/>
    </location>
</feature>
<dbReference type="EMBL" id="JAPFQI010000014">
    <property type="protein sequence ID" value="MCW8087122.1"/>
    <property type="molecule type" value="Genomic_DNA"/>
</dbReference>
<gene>
    <name evidence="2" type="ORF">OF850_15930</name>
</gene>
<dbReference type="Proteomes" id="UP001526430">
    <property type="component" value="Unassembled WGS sequence"/>
</dbReference>
<dbReference type="RefSeq" id="WP_301591278.1">
    <property type="nucleotide sequence ID" value="NZ_JAPFQI010000014.1"/>
</dbReference>
<feature type="chain" id="PRO_5045447021" description="DUF2946 domain-containing protein" evidence="1">
    <location>
        <begin position="26"/>
        <end position="120"/>
    </location>
</feature>
<keyword evidence="3" id="KW-1185">Reference proteome</keyword>
<evidence type="ECO:0008006" key="4">
    <source>
        <dbReference type="Google" id="ProtNLM"/>
    </source>
</evidence>
<evidence type="ECO:0000313" key="2">
    <source>
        <dbReference type="EMBL" id="MCW8087122.1"/>
    </source>
</evidence>
<accession>A0ABT3NY82</accession>
<dbReference type="Pfam" id="PF11162">
    <property type="entry name" value="DUF2946"/>
    <property type="match status" value="1"/>
</dbReference>
<evidence type="ECO:0000313" key="3">
    <source>
        <dbReference type="Proteomes" id="UP001526430"/>
    </source>
</evidence>
<reference evidence="2 3" key="1">
    <citation type="submission" date="2022-10" db="EMBL/GenBank/DDBJ databases">
        <title>Roseococcus glaciei nov., sp. nov., isolated from glacier.</title>
        <authorList>
            <person name="Liu Q."/>
            <person name="Xin Y.-H."/>
        </authorList>
    </citation>
    <scope>NUCLEOTIDE SEQUENCE [LARGE SCALE GENOMIC DNA]</scope>
    <source>
        <strain evidence="2 3">MDT2-1-1</strain>
    </source>
</reference>
<evidence type="ECO:0000256" key="1">
    <source>
        <dbReference type="SAM" id="SignalP"/>
    </source>
</evidence>
<organism evidence="2 3">
    <name type="scientific">Sabulicella glaciei</name>
    <dbReference type="NCBI Taxonomy" id="2984948"/>
    <lineage>
        <taxon>Bacteria</taxon>
        <taxon>Pseudomonadati</taxon>
        <taxon>Pseudomonadota</taxon>
        <taxon>Alphaproteobacteria</taxon>
        <taxon>Acetobacterales</taxon>
        <taxon>Acetobacteraceae</taxon>
        <taxon>Sabulicella</taxon>
    </lineage>
</organism>
<proteinExistence type="predicted"/>
<name>A0ABT3NY82_9PROT</name>
<sequence>MARLRKPLLRLLAALLFLQSGVAVANCLRTMAGDSSLLVEICTAEGKRMLDLGEHGEAKGEAGVCAVCADLPAVALPAPPSVWQHVLYVSLRFEPLAAVAAPVARARAPPLGSRAPPAIA</sequence>
<keyword evidence="1" id="KW-0732">Signal</keyword>
<dbReference type="InterPro" id="IPR021333">
    <property type="entry name" value="DUF2946"/>
</dbReference>